<dbReference type="OrthoDB" id="3365874at2759"/>
<dbReference type="HOGENOM" id="CLU_672883_0_0_1"/>
<dbReference type="CDD" id="cd14688">
    <property type="entry name" value="bZIP_YAP"/>
    <property type="match status" value="1"/>
</dbReference>
<feature type="region of interest" description="Disordered" evidence="1">
    <location>
        <begin position="312"/>
        <end position="345"/>
    </location>
</feature>
<feature type="region of interest" description="Disordered" evidence="1">
    <location>
        <begin position="161"/>
        <end position="188"/>
    </location>
</feature>
<dbReference type="EMBL" id="CAFZ01000100">
    <property type="protein sequence ID" value="CCA70929.1"/>
    <property type="molecule type" value="Genomic_DNA"/>
</dbReference>
<feature type="region of interest" description="Disordered" evidence="1">
    <location>
        <begin position="357"/>
        <end position="379"/>
    </location>
</feature>
<dbReference type="AlphaFoldDB" id="G4THY6"/>
<organism evidence="2 3">
    <name type="scientific">Serendipita indica (strain DSM 11827)</name>
    <name type="common">Root endophyte fungus</name>
    <name type="synonym">Piriformospora indica</name>
    <dbReference type="NCBI Taxonomy" id="1109443"/>
    <lineage>
        <taxon>Eukaryota</taxon>
        <taxon>Fungi</taxon>
        <taxon>Dikarya</taxon>
        <taxon>Basidiomycota</taxon>
        <taxon>Agaricomycotina</taxon>
        <taxon>Agaricomycetes</taxon>
        <taxon>Sebacinales</taxon>
        <taxon>Serendipitaceae</taxon>
        <taxon>Serendipita</taxon>
    </lineage>
</organism>
<proteinExistence type="predicted"/>
<feature type="compositionally biased region" description="Pro residues" evidence="1">
    <location>
        <begin position="362"/>
        <end position="373"/>
    </location>
</feature>
<feature type="compositionally biased region" description="Low complexity" evidence="1">
    <location>
        <begin position="321"/>
        <end position="344"/>
    </location>
</feature>
<accession>G4THY6</accession>
<feature type="region of interest" description="Disordered" evidence="1">
    <location>
        <begin position="390"/>
        <end position="409"/>
    </location>
</feature>
<evidence type="ECO:0000313" key="2">
    <source>
        <dbReference type="EMBL" id="CCA70929.1"/>
    </source>
</evidence>
<dbReference type="InParanoid" id="G4THY6"/>
<feature type="region of interest" description="Disordered" evidence="1">
    <location>
        <begin position="104"/>
        <end position="129"/>
    </location>
</feature>
<gene>
    <name evidence="2" type="ORF">PIIN_04865</name>
</gene>
<evidence type="ECO:0000256" key="1">
    <source>
        <dbReference type="SAM" id="MobiDB-lite"/>
    </source>
</evidence>
<name>G4THY6_SERID</name>
<reference evidence="2 3" key="1">
    <citation type="journal article" date="2011" name="PLoS Pathog.">
        <title>Endophytic Life Strategies Decoded by Genome and Transcriptome Analyses of the Mutualistic Root Symbiont Piriformospora indica.</title>
        <authorList>
            <person name="Zuccaro A."/>
            <person name="Lahrmann U."/>
            <person name="Guldener U."/>
            <person name="Langen G."/>
            <person name="Pfiffi S."/>
            <person name="Biedenkopf D."/>
            <person name="Wong P."/>
            <person name="Samans B."/>
            <person name="Grimm C."/>
            <person name="Basiewicz M."/>
            <person name="Murat C."/>
            <person name="Martin F."/>
            <person name="Kogel K.H."/>
        </authorList>
    </citation>
    <scope>NUCLEOTIDE SEQUENCE [LARGE SCALE GENOMIC DNA]</scope>
    <source>
        <strain evidence="2 3">DSM 11827</strain>
    </source>
</reference>
<dbReference type="eggNOG" id="ENOG502SCYA">
    <property type="taxonomic scope" value="Eukaryota"/>
</dbReference>
<sequence length="409" mass="44527">MSLPLDPMGQPLVVRNKRGRKVDETLPKSHQREVQRLFRARRTTHLADLERRVSLLERENVILRQWAGVKPSDRYLLGRGPTGCDTTKPLIADENDPELQLEIDDSSPHERNWPQTPPAMGPNTAQPRPSFVLDHGAHKPEASATVTTGHGLHPGVLGAPNVYDKPPPTAHGPPTAQSQVAGYQPPFDAHAYKPHPLYEQSAFDPPVQPPPAQHFDPNASALPQERLIKRETVYAPPNYAQPHEPSQTASYYSIAHRPSSYMSHPLTSQHPDHLSTPTHPLFAQSTSAWPDAYHPSTTTPLPRRPQITATLTPIVPPVGLTSGAGTSSSPSQQSSAGSDSRSATVDNSVYDHRRSSAQYIGPFPPASATPAPLPSASVYIPHPQVQTTASVYALDAHRDAPPSSESFRP</sequence>
<comment type="caution">
    <text evidence="2">The sequence shown here is derived from an EMBL/GenBank/DDBJ whole genome shotgun (WGS) entry which is preliminary data.</text>
</comment>
<protein>
    <recommendedName>
        <fullName evidence="4">BZIP domain-containing protein</fullName>
    </recommendedName>
</protein>
<evidence type="ECO:0008006" key="4">
    <source>
        <dbReference type="Google" id="ProtNLM"/>
    </source>
</evidence>
<evidence type="ECO:0000313" key="3">
    <source>
        <dbReference type="Proteomes" id="UP000007148"/>
    </source>
</evidence>
<keyword evidence="3" id="KW-1185">Reference proteome</keyword>
<dbReference type="Proteomes" id="UP000007148">
    <property type="component" value="Unassembled WGS sequence"/>
</dbReference>